<dbReference type="Proteomes" id="UP000472270">
    <property type="component" value="Unassembled WGS sequence"/>
</dbReference>
<dbReference type="CDD" id="cd13221">
    <property type="entry name" value="PH-GRAM_GRAMDC4"/>
    <property type="match status" value="1"/>
</dbReference>
<organism evidence="5 6">
    <name type="scientific">Sinocyclocheilus rhinocerous</name>
    <dbReference type="NCBI Taxonomy" id="307959"/>
    <lineage>
        <taxon>Eukaryota</taxon>
        <taxon>Metazoa</taxon>
        <taxon>Chordata</taxon>
        <taxon>Craniata</taxon>
        <taxon>Vertebrata</taxon>
        <taxon>Euteleostomi</taxon>
        <taxon>Actinopterygii</taxon>
        <taxon>Neopterygii</taxon>
        <taxon>Teleostei</taxon>
        <taxon>Ostariophysi</taxon>
        <taxon>Cypriniformes</taxon>
        <taxon>Cyprinidae</taxon>
        <taxon>Cyprininae</taxon>
        <taxon>Sinocyclocheilus</taxon>
    </lineage>
</organism>
<dbReference type="InterPro" id="IPR004182">
    <property type="entry name" value="GRAM"/>
</dbReference>
<protein>
    <submittedName>
        <fullName evidence="5">GRAM domain-containing protein 4-like</fullName>
    </submittedName>
</protein>
<dbReference type="PANTHER" id="PTHR37402:SF1">
    <property type="entry name" value="GRAM DOMAIN-CONTAINING PROTEIN 4"/>
    <property type="match status" value="1"/>
</dbReference>
<dbReference type="InterPro" id="IPR011993">
    <property type="entry name" value="PH-like_dom_sf"/>
</dbReference>
<dbReference type="PANTHER" id="PTHR37402">
    <property type="entry name" value="GRAM DOMAIN-CONTAINING PROTEIN 4"/>
    <property type="match status" value="1"/>
</dbReference>
<dbReference type="GO" id="GO:0006915">
    <property type="term" value="P:apoptotic process"/>
    <property type="evidence" value="ECO:0007669"/>
    <property type="project" value="InterPro"/>
</dbReference>
<dbReference type="SMART" id="SM00568">
    <property type="entry name" value="GRAM"/>
    <property type="match status" value="1"/>
</dbReference>
<dbReference type="InterPro" id="IPR037845">
    <property type="entry name" value="GRAMDC4_PH-GRAM"/>
</dbReference>
<feature type="transmembrane region" description="Helical" evidence="3">
    <location>
        <begin position="324"/>
        <end position="340"/>
    </location>
</feature>
<keyword evidence="6" id="KW-1185">Reference proteome</keyword>
<evidence type="ECO:0000256" key="3">
    <source>
        <dbReference type="SAM" id="Phobius"/>
    </source>
</evidence>
<dbReference type="Gene3D" id="2.30.29.30">
    <property type="entry name" value="Pleckstrin-homology domain (PH domain)/Phosphotyrosine-binding domain (PTB)"/>
    <property type="match status" value="1"/>
</dbReference>
<keyword evidence="3" id="KW-1133">Transmembrane helix</keyword>
<dbReference type="Pfam" id="PF02893">
    <property type="entry name" value="GRAM"/>
    <property type="match status" value="1"/>
</dbReference>
<feature type="transmembrane region" description="Helical" evidence="3">
    <location>
        <begin position="234"/>
        <end position="254"/>
    </location>
</feature>
<feature type="region of interest" description="Disordered" evidence="2">
    <location>
        <begin position="43"/>
        <end position="62"/>
    </location>
</feature>
<feature type="domain" description="GRAM" evidence="4">
    <location>
        <begin position="431"/>
        <end position="511"/>
    </location>
</feature>
<name>A0A673J1V7_9TELE</name>
<reference evidence="5" key="2">
    <citation type="submission" date="2025-09" db="UniProtKB">
        <authorList>
            <consortium name="Ensembl"/>
        </authorList>
    </citation>
    <scope>IDENTIFICATION</scope>
</reference>
<evidence type="ECO:0000313" key="5">
    <source>
        <dbReference type="Ensembl" id="ENSSRHP00000047642.1"/>
    </source>
</evidence>
<evidence type="ECO:0000256" key="1">
    <source>
        <dbReference type="SAM" id="Coils"/>
    </source>
</evidence>
<reference evidence="5" key="1">
    <citation type="submission" date="2025-08" db="UniProtKB">
        <authorList>
            <consortium name="Ensembl"/>
        </authorList>
    </citation>
    <scope>IDENTIFICATION</scope>
</reference>
<keyword evidence="1" id="KW-0175">Coiled coil</keyword>
<accession>A0A673J1V7</accession>
<gene>
    <name evidence="5" type="primary">LOC107721158</name>
</gene>
<keyword evidence="3" id="KW-0812">Transmembrane</keyword>
<evidence type="ECO:0000256" key="2">
    <source>
        <dbReference type="SAM" id="MobiDB-lite"/>
    </source>
</evidence>
<evidence type="ECO:0000313" key="6">
    <source>
        <dbReference type="Proteomes" id="UP000472270"/>
    </source>
</evidence>
<keyword evidence="3" id="KW-0472">Membrane</keyword>
<dbReference type="AlphaFoldDB" id="A0A673J1V7"/>
<feature type="coiled-coil region" evidence="1">
    <location>
        <begin position="106"/>
        <end position="149"/>
    </location>
</feature>
<sequence length="564" mass="64939">ANEFPSALKGQAAIHNVKVKPKAAVLNMLKRLDKIRFRGPKRDDFLDLPESPTGSDTECSDDILLRPRPSIRDSDEQRDPAGFGTLSVMQDLRSESERLNEVKGHLEIALLEKHFLQEELRKLREETNVETLKQELERERSRRLDLEQKMKGFDWLYDRFGVYIEDFRFQPEENTVEAEEPLSAKRLTENMRRLKWSARPVTNFLRNLSALSNWHSVYTSAIAFIIYMNAAWHGWAIPLFLFLAILRLSLNYLIARGWKIQWSIVPEVSEPVEPSKEDLTVSEKFQLVLDVAQKAQNLFGKMADVLEKIKNLFMWVQPEITQKLYIALWVAFISSCVLPYKLMGFMIGLYAGIKFFIIDFLFKSCPKLRDKYDTPYIMWNSLPTDPQLKERSNATVSRRIQPVVSRSSLATIPAGVTREEESGRSHSTKKGAFHEIFNLPENERPLPVCENGWRCCLINRDRKIPTDYIRNGMLYVTENYLCFESSSSRSGSSKKNKVIKLVDITDIQKYKVLSVLPGSGMGISIATPSTQKPLVFGAMIHRDEAFETIFTQYMKIMTTANPET</sequence>
<proteinExistence type="predicted"/>
<dbReference type="GO" id="GO:0034164">
    <property type="term" value="P:negative regulation of toll-like receptor 9 signaling pathway"/>
    <property type="evidence" value="ECO:0007669"/>
    <property type="project" value="TreeGrafter"/>
</dbReference>
<evidence type="ECO:0000259" key="4">
    <source>
        <dbReference type="SMART" id="SM00568"/>
    </source>
</evidence>
<dbReference type="InterPro" id="IPR037847">
    <property type="entry name" value="GRAMDC4"/>
</dbReference>
<dbReference type="Ensembl" id="ENSSRHT00000048974.1">
    <property type="protein sequence ID" value="ENSSRHP00000047642.1"/>
    <property type="gene ID" value="ENSSRHG00000024005.1"/>
</dbReference>